<evidence type="ECO:0000313" key="1">
    <source>
        <dbReference type="EMBL" id="AMF96466.1"/>
    </source>
</evidence>
<organism evidence="1 2">
    <name type="scientific">Vibrio harveyi</name>
    <name type="common">Beneckea harveyi</name>
    <dbReference type="NCBI Taxonomy" id="669"/>
    <lineage>
        <taxon>Bacteria</taxon>
        <taxon>Pseudomonadati</taxon>
        <taxon>Pseudomonadota</taxon>
        <taxon>Gammaproteobacteria</taxon>
        <taxon>Vibrionales</taxon>
        <taxon>Vibrionaceae</taxon>
        <taxon>Vibrio</taxon>
    </lineage>
</organism>
<proteinExistence type="predicted"/>
<protein>
    <submittedName>
        <fullName evidence="1">Uncharacterized protein</fullName>
    </submittedName>
</protein>
<evidence type="ECO:0000313" key="2">
    <source>
        <dbReference type="Proteomes" id="UP000067422"/>
    </source>
</evidence>
<dbReference type="RefSeq" id="WP_061065055.1">
    <property type="nucleotide sequence ID" value="NZ_CP014038.2"/>
</dbReference>
<dbReference type="EMBL" id="CP014038">
    <property type="protein sequence ID" value="AMF96466.1"/>
    <property type="molecule type" value="Genomic_DNA"/>
</dbReference>
<dbReference type="Proteomes" id="UP000067422">
    <property type="component" value="Chromosome 1"/>
</dbReference>
<reference evidence="1" key="1">
    <citation type="submission" date="2018-01" db="EMBL/GenBank/DDBJ databases">
        <title>FDA dAtabase for Regulatory Grade micrObial Sequences (FDA-ARGOS): Supporting development and validation of Infectious Disease Dx tests.</title>
        <authorList>
            <person name="Hoffmann M."/>
            <person name="Allard M."/>
            <person name="Evans P."/>
            <person name="Brown E."/>
            <person name="Tallon L."/>
            <person name="Sadzewicz L."/>
            <person name="Sengamalay N."/>
            <person name="Ott S."/>
            <person name="Godinez A."/>
            <person name="Nagaraj S."/>
            <person name="Vyas G."/>
            <person name="Aluvathingal J."/>
            <person name="Nadendla S."/>
            <person name="Geyer C."/>
            <person name="Sichtig H."/>
        </authorList>
    </citation>
    <scope>NUCLEOTIDE SEQUENCE</scope>
    <source>
        <strain evidence="1">FDAARGOS_107</strain>
    </source>
</reference>
<sequence>MGLARHFSECDLSISFFSFSVFCHEYPKLSDAPAAFAYHEAIERSHVYPVSKDAKNILWLYYKDMKFKNEWLDKDRILNEDGFYHAIRSFSGENCGLLWRYENGKPQKRVVGGTDVDHQLNTVTLESVPFSSAQSPWYDNRYTVKYPTPNTTYSMFYMEGKRFEGNHVGFPVHRVGFFFGRSGVGLGRNSLVFSLNTHFIGSKDGVLDSTTLLQGDIALLTLIAVPFSIGEVKTMKSERDAFEQCYSSSYFILPHKDGA</sequence>
<accession>A0ABN4KW37</accession>
<keyword evidence="2" id="KW-1185">Reference proteome</keyword>
<name>A0ABN4KW37_VIBHA</name>
<gene>
    <name evidence="1" type="ORF">AL538_01325</name>
</gene>